<sequence>MKMKKVKKAFTLVELLVVIAIIAILAAIVVPKAFTAIEKSKVSRTLSDMKAFKTAVLQFYADVGFFPGDVGEGTDPGLGCGKDDLSNIQYKVESLRAMGFANQAEFLKKVDDEWQGPYLDVPLSKKTAWGGVYDYECWPPTSDNTNNNSNGIEAGIYITIHGVTEKGAEQLVKQSPFEVGKGKGKYSDGIQDDDVSPDKKKVTLKIADWPY</sequence>
<keyword evidence="5" id="KW-0472">Membrane</keyword>
<reference evidence="7 8" key="1">
    <citation type="submission" date="2021-06" db="EMBL/GenBank/DDBJ databases">
        <authorList>
            <person name="Sun Q."/>
            <person name="Li D."/>
        </authorList>
    </citation>
    <scope>NUCLEOTIDE SEQUENCE [LARGE SCALE GENOMIC DNA]</scope>
    <source>
        <strain evidence="7 8">MSJ-11</strain>
    </source>
</reference>
<name>A0ABS6EJC3_9CLOT</name>
<dbReference type="NCBIfam" id="TIGR02532">
    <property type="entry name" value="IV_pilin_GFxxxE"/>
    <property type="match status" value="1"/>
</dbReference>
<accession>A0ABS6EJC3</accession>
<dbReference type="PANTHER" id="PTHR30093">
    <property type="entry name" value="GENERAL SECRETION PATHWAY PROTEIN G"/>
    <property type="match status" value="1"/>
</dbReference>
<evidence type="ECO:0000256" key="4">
    <source>
        <dbReference type="ARBA" id="ARBA00022989"/>
    </source>
</evidence>
<gene>
    <name evidence="7" type="ORF">KQI86_13430</name>
</gene>
<dbReference type="PANTHER" id="PTHR30093:SF44">
    <property type="entry name" value="TYPE II SECRETION SYSTEM CORE PROTEIN G"/>
    <property type="match status" value="1"/>
</dbReference>
<feature type="region of interest" description="Disordered" evidence="6">
    <location>
        <begin position="179"/>
        <end position="198"/>
    </location>
</feature>
<evidence type="ECO:0000313" key="7">
    <source>
        <dbReference type="EMBL" id="MBU5485339.1"/>
    </source>
</evidence>
<evidence type="ECO:0000256" key="3">
    <source>
        <dbReference type="ARBA" id="ARBA00022692"/>
    </source>
</evidence>
<evidence type="ECO:0000256" key="2">
    <source>
        <dbReference type="ARBA" id="ARBA00022481"/>
    </source>
</evidence>
<evidence type="ECO:0000256" key="6">
    <source>
        <dbReference type="SAM" id="MobiDB-lite"/>
    </source>
</evidence>
<evidence type="ECO:0000256" key="1">
    <source>
        <dbReference type="ARBA" id="ARBA00004167"/>
    </source>
</evidence>
<keyword evidence="8" id="KW-1185">Reference proteome</keyword>
<evidence type="ECO:0000313" key="8">
    <source>
        <dbReference type="Proteomes" id="UP000726170"/>
    </source>
</evidence>
<keyword evidence="4" id="KW-1133">Transmembrane helix</keyword>
<comment type="caution">
    <text evidence="7">The sequence shown here is derived from an EMBL/GenBank/DDBJ whole genome shotgun (WGS) entry which is preliminary data.</text>
</comment>
<comment type="subcellular location">
    <subcellularLocation>
        <location evidence="1">Membrane</location>
        <topology evidence="1">Single-pass membrane protein</topology>
    </subcellularLocation>
</comment>
<organism evidence="7 8">
    <name type="scientific">Clostridium mobile</name>
    <dbReference type="NCBI Taxonomy" id="2841512"/>
    <lineage>
        <taxon>Bacteria</taxon>
        <taxon>Bacillati</taxon>
        <taxon>Bacillota</taxon>
        <taxon>Clostridia</taxon>
        <taxon>Eubacteriales</taxon>
        <taxon>Clostridiaceae</taxon>
        <taxon>Clostridium</taxon>
    </lineage>
</organism>
<proteinExistence type="predicted"/>
<keyword evidence="3" id="KW-0812">Transmembrane</keyword>
<keyword evidence="2" id="KW-0488">Methylation</keyword>
<evidence type="ECO:0000256" key="5">
    <source>
        <dbReference type="ARBA" id="ARBA00023136"/>
    </source>
</evidence>
<dbReference type="Pfam" id="PF07963">
    <property type="entry name" value="N_methyl"/>
    <property type="match status" value="1"/>
</dbReference>
<dbReference type="EMBL" id="JAHLQF010000003">
    <property type="protein sequence ID" value="MBU5485339.1"/>
    <property type="molecule type" value="Genomic_DNA"/>
</dbReference>
<dbReference type="Pfam" id="PF22434">
    <property type="entry name" value="PilW_C"/>
    <property type="match status" value="1"/>
</dbReference>
<protein>
    <submittedName>
        <fullName evidence="7">Prepilin-type N-terminal cleavage/methylation domain-containing protein</fullName>
    </submittedName>
</protein>
<dbReference type="Proteomes" id="UP000726170">
    <property type="component" value="Unassembled WGS sequence"/>
</dbReference>
<dbReference type="InterPro" id="IPR012902">
    <property type="entry name" value="N_methyl_site"/>
</dbReference>